<evidence type="ECO:0000256" key="2">
    <source>
        <dbReference type="SAM" id="SignalP"/>
    </source>
</evidence>
<feature type="compositionally biased region" description="Basic and acidic residues" evidence="1">
    <location>
        <begin position="27"/>
        <end position="60"/>
    </location>
</feature>
<proteinExistence type="predicted"/>
<dbReference type="AlphaFoldDB" id="A0A199XS24"/>
<feature type="region of interest" description="Disordered" evidence="1">
    <location>
        <begin position="25"/>
        <end position="61"/>
    </location>
</feature>
<dbReference type="PATRIC" id="fig|29536.5.peg.1269"/>
<name>A0A199XS24_9FLAO</name>
<accession>A0A199XS24</accession>
<evidence type="ECO:0000313" key="4">
    <source>
        <dbReference type="Proteomes" id="UP000093807"/>
    </source>
</evidence>
<reference evidence="3 4" key="1">
    <citation type="submission" date="2016-06" db="EMBL/GenBank/DDBJ databases">
        <title>Draft genome sequence of Flavobacterium succinicans strain DD5b.</title>
        <authorList>
            <person name="Poehlein A."/>
            <person name="Daniel R."/>
            <person name="Simeonova D.D."/>
        </authorList>
    </citation>
    <scope>NUCLEOTIDE SEQUENCE [LARGE SCALE GENOMIC DNA]</scope>
    <source>
        <strain evidence="3 4">DD5b</strain>
    </source>
</reference>
<organism evidence="3 4">
    <name type="scientific">Flavobacterium succinicans</name>
    <dbReference type="NCBI Taxonomy" id="29536"/>
    <lineage>
        <taxon>Bacteria</taxon>
        <taxon>Pseudomonadati</taxon>
        <taxon>Bacteroidota</taxon>
        <taxon>Flavobacteriia</taxon>
        <taxon>Flavobacteriales</taxon>
        <taxon>Flavobacteriaceae</taxon>
        <taxon>Flavobacterium</taxon>
    </lineage>
</organism>
<comment type="caution">
    <text evidence="3">The sequence shown here is derived from an EMBL/GenBank/DDBJ whole genome shotgun (WGS) entry which is preliminary data.</text>
</comment>
<keyword evidence="4" id="KW-1185">Reference proteome</keyword>
<sequence length="125" mass="13622">MKKYHFILLVLLGIFLMPGSAIACGKGSEKSSCKKEISSNQKEKKSCCDSDSSKGKDNKGCKGNCGHSKCGCSSTCPTSSVSFVSEISFKNYKYSYSSIEKTKFSYTIPSISDGFHSIWLIPKIS</sequence>
<evidence type="ECO:0000313" key="3">
    <source>
        <dbReference type="EMBL" id="OAZ04212.1"/>
    </source>
</evidence>
<gene>
    <name evidence="3" type="ORF">FLB_12060</name>
</gene>
<dbReference type="RefSeq" id="WP_064715037.1">
    <property type="nucleotide sequence ID" value="NZ_JMTM01000035.1"/>
</dbReference>
<keyword evidence="2" id="KW-0732">Signal</keyword>
<evidence type="ECO:0008006" key="5">
    <source>
        <dbReference type="Google" id="ProtNLM"/>
    </source>
</evidence>
<dbReference type="EMBL" id="JMTM01000035">
    <property type="protein sequence ID" value="OAZ04212.1"/>
    <property type="molecule type" value="Genomic_DNA"/>
</dbReference>
<feature type="signal peptide" evidence="2">
    <location>
        <begin position="1"/>
        <end position="23"/>
    </location>
</feature>
<dbReference type="PROSITE" id="PS51257">
    <property type="entry name" value="PROKAR_LIPOPROTEIN"/>
    <property type="match status" value="1"/>
</dbReference>
<protein>
    <recommendedName>
        <fullName evidence="5">4Fe-4S ferredoxin-type domain-containing protein</fullName>
    </recommendedName>
</protein>
<evidence type="ECO:0000256" key="1">
    <source>
        <dbReference type="SAM" id="MobiDB-lite"/>
    </source>
</evidence>
<feature type="chain" id="PRO_5008286851" description="4Fe-4S ferredoxin-type domain-containing protein" evidence="2">
    <location>
        <begin position="24"/>
        <end position="125"/>
    </location>
</feature>
<dbReference type="Proteomes" id="UP000093807">
    <property type="component" value="Unassembled WGS sequence"/>
</dbReference>